<keyword evidence="1" id="KW-0732">Signal</keyword>
<dbReference type="AlphaFoldDB" id="Q1YK73"/>
<reference evidence="3 4" key="1">
    <citation type="journal article" date="2008" name="Appl. Environ. Microbiol.">
        <title>Genomic insights into Mn(II) oxidation by the marine alphaproteobacterium Aurantimonas sp. strain SI85-9A1.</title>
        <authorList>
            <person name="Dick G.J."/>
            <person name="Podell S."/>
            <person name="Johnson H.A."/>
            <person name="Rivera-Espinoza Y."/>
            <person name="Bernier-Latmani R."/>
            <person name="McCarthy J.K."/>
            <person name="Torpey J.W."/>
            <person name="Clement B.G."/>
            <person name="Gaasterland T."/>
            <person name="Tebo B.M."/>
        </authorList>
    </citation>
    <scope>NUCLEOTIDE SEQUENCE [LARGE SCALE GENOMIC DNA]</scope>
    <source>
        <strain evidence="3 4">SI85-9A1</strain>
    </source>
</reference>
<dbReference type="Gene3D" id="3.40.190.10">
    <property type="entry name" value="Periplasmic binding protein-like II"/>
    <property type="match status" value="2"/>
</dbReference>
<feature type="domain" description="PBP" evidence="2">
    <location>
        <begin position="48"/>
        <end position="284"/>
    </location>
</feature>
<dbReference type="Proteomes" id="UP000000321">
    <property type="component" value="Unassembled WGS sequence"/>
</dbReference>
<evidence type="ECO:0000256" key="1">
    <source>
        <dbReference type="ARBA" id="ARBA00022729"/>
    </source>
</evidence>
<evidence type="ECO:0000313" key="4">
    <source>
        <dbReference type="Proteomes" id="UP000000321"/>
    </source>
</evidence>
<organism evidence="3 4">
    <name type="scientific">Aurantimonas manganoxydans (strain ATCC BAA-1229 / DSM 21871 / SI85-9A1)</name>
    <dbReference type="NCBI Taxonomy" id="287752"/>
    <lineage>
        <taxon>Bacteria</taxon>
        <taxon>Pseudomonadati</taxon>
        <taxon>Pseudomonadota</taxon>
        <taxon>Alphaproteobacteria</taxon>
        <taxon>Hyphomicrobiales</taxon>
        <taxon>Aurantimonadaceae</taxon>
        <taxon>Aurantimonas</taxon>
    </lineage>
</organism>
<protein>
    <submittedName>
        <fullName evidence="3">Putative periplasmic component, ABC-type phosphate transport system</fullName>
    </submittedName>
</protein>
<dbReference type="InterPro" id="IPR024370">
    <property type="entry name" value="PBP_domain"/>
</dbReference>
<evidence type="ECO:0000313" key="3">
    <source>
        <dbReference type="EMBL" id="EAS50650.1"/>
    </source>
</evidence>
<evidence type="ECO:0000259" key="2">
    <source>
        <dbReference type="Pfam" id="PF12849"/>
    </source>
</evidence>
<sequence>MHAISVVGLPNNSVVLSMTGREHPMQYMTNAKIRSLSIVLGLLALGTTASAEPLRIGGTGVALGGMRLLAEAFVETHPDTEIDVLPSLGSSGGVKALLAGAVDLAVSSRALKEAETEKGAIGRLYATTPLAVVTSIGTDADAVTTPELAQMYAGTLSEWPSGEAIRVVLRPESESDTQILRALSDDMAAAVDGALTRPGLVSATNDQENAETLERLPGSVGVVAMGQIRTEGRKLKVLELDGIRPTPGATDARSQRLVKSLYIVTTSATSPAAGAFVDFVFSPEGQAILAANDHTPAE</sequence>
<keyword evidence="4" id="KW-1185">Reference proteome</keyword>
<name>Q1YK73_AURMS</name>
<dbReference type="Pfam" id="PF12849">
    <property type="entry name" value="PBP_like_2"/>
    <property type="match status" value="1"/>
</dbReference>
<dbReference type="BioCyc" id="AURANTIMONAS:SI859A1_00770-MONOMER"/>
<gene>
    <name evidence="3" type="ORF">SI859A1_00770</name>
</gene>
<dbReference type="HOGENOM" id="CLU_026228_7_1_5"/>
<accession>Q1YK73</accession>
<comment type="caution">
    <text evidence="3">The sequence shown here is derived from an EMBL/GenBank/DDBJ whole genome shotgun (WGS) entry which is preliminary data.</text>
</comment>
<dbReference type="PANTHER" id="PTHR30570:SF1">
    <property type="entry name" value="PHOSPHATE-BINDING PROTEIN PSTS"/>
    <property type="match status" value="1"/>
</dbReference>
<proteinExistence type="predicted"/>
<dbReference type="PANTHER" id="PTHR30570">
    <property type="entry name" value="PERIPLASMIC PHOSPHATE BINDING COMPONENT OF PHOSPHATE ABC TRANSPORTER"/>
    <property type="match status" value="1"/>
</dbReference>
<dbReference type="EMBL" id="AAPJ01000002">
    <property type="protein sequence ID" value="EAS50650.1"/>
    <property type="molecule type" value="Genomic_DNA"/>
</dbReference>
<dbReference type="SUPFAM" id="SSF53850">
    <property type="entry name" value="Periplasmic binding protein-like II"/>
    <property type="match status" value="1"/>
</dbReference>
<dbReference type="InterPro" id="IPR050811">
    <property type="entry name" value="Phosphate_ABC_transporter"/>
</dbReference>